<keyword evidence="3" id="KW-1185">Reference proteome</keyword>
<feature type="non-terminal residue" evidence="2">
    <location>
        <position position="229"/>
    </location>
</feature>
<dbReference type="GO" id="GO:0045505">
    <property type="term" value="F:dynein intermediate chain binding"/>
    <property type="evidence" value="ECO:0007669"/>
    <property type="project" value="InterPro"/>
</dbReference>
<dbReference type="AlphaFoldDB" id="A0AAV2SQQ9"/>
<accession>A0AAV2SQQ9</accession>
<evidence type="ECO:0000259" key="1">
    <source>
        <dbReference type="Pfam" id="PF12781"/>
    </source>
</evidence>
<feature type="domain" description="Dynein heavy chain ATP-binding dynein motor region" evidence="1">
    <location>
        <begin position="1"/>
        <end position="171"/>
    </location>
</feature>
<proteinExistence type="predicted"/>
<protein>
    <recommendedName>
        <fullName evidence="1">Dynein heavy chain ATP-binding dynein motor region domain-containing protein</fullName>
    </recommendedName>
</protein>
<dbReference type="Gene3D" id="1.10.8.1220">
    <property type="match status" value="1"/>
</dbReference>
<comment type="caution">
    <text evidence="2">The sequence shown here is derived from an EMBL/GenBank/DDBJ whole genome shotgun (WGS) entry which is preliminary data.</text>
</comment>
<dbReference type="EMBL" id="CAXKWB010099637">
    <property type="protein sequence ID" value="CAL4223813.1"/>
    <property type="molecule type" value="Genomic_DNA"/>
</dbReference>
<dbReference type="GO" id="GO:0051959">
    <property type="term" value="F:dynein light intermediate chain binding"/>
    <property type="evidence" value="ECO:0007669"/>
    <property type="project" value="InterPro"/>
</dbReference>
<dbReference type="PANTHER" id="PTHR22878">
    <property type="entry name" value="DYNEIN HEAVY CHAIN 6, AXONEMAL-LIKE-RELATED"/>
    <property type="match status" value="1"/>
</dbReference>
<name>A0AAV2SQQ9_MEGNR</name>
<feature type="non-terminal residue" evidence="2">
    <location>
        <position position="1"/>
    </location>
</feature>
<dbReference type="Gene3D" id="3.40.50.300">
    <property type="entry name" value="P-loop containing nucleotide triphosphate hydrolases"/>
    <property type="match status" value="1"/>
</dbReference>
<dbReference type="GO" id="GO:0030286">
    <property type="term" value="C:dynein complex"/>
    <property type="evidence" value="ECO:0007669"/>
    <property type="project" value="InterPro"/>
</dbReference>
<reference evidence="2 3" key="1">
    <citation type="submission" date="2024-05" db="EMBL/GenBank/DDBJ databases">
        <authorList>
            <person name="Wallberg A."/>
        </authorList>
    </citation>
    <scope>NUCLEOTIDE SEQUENCE [LARGE SCALE GENOMIC DNA]</scope>
</reference>
<dbReference type="GO" id="GO:0007018">
    <property type="term" value="P:microtubule-based movement"/>
    <property type="evidence" value="ECO:0007669"/>
    <property type="project" value="InterPro"/>
</dbReference>
<evidence type="ECO:0000313" key="3">
    <source>
        <dbReference type="Proteomes" id="UP001497623"/>
    </source>
</evidence>
<organism evidence="2 3">
    <name type="scientific">Meganyctiphanes norvegica</name>
    <name type="common">Northern krill</name>
    <name type="synonym">Thysanopoda norvegica</name>
    <dbReference type="NCBI Taxonomy" id="48144"/>
    <lineage>
        <taxon>Eukaryota</taxon>
        <taxon>Metazoa</taxon>
        <taxon>Ecdysozoa</taxon>
        <taxon>Arthropoda</taxon>
        <taxon>Crustacea</taxon>
        <taxon>Multicrustacea</taxon>
        <taxon>Malacostraca</taxon>
        <taxon>Eumalacostraca</taxon>
        <taxon>Eucarida</taxon>
        <taxon>Euphausiacea</taxon>
        <taxon>Euphausiidae</taxon>
        <taxon>Meganyctiphanes</taxon>
    </lineage>
</organism>
<dbReference type="InterPro" id="IPR035706">
    <property type="entry name" value="AAA_9"/>
</dbReference>
<sequence>ITSLNHKYFRTHLEDSLSLARPLLIEDVEEELDPVLDNLLERNFIKSGSILKVLVGDKECDILPGFMLYMTTKLPNPAYTPEISAKTSICDFTVTIIGLEDQLLGRVIGTEKSELESGRLALIEEVMDNKRKMKELEDNLLFRLTSTQGSLVDDESLINVLQCTKSTAQDVSEKLVVAQETEKKINAAREEYRPVATRGSILYFLITEMATVSNMYQTSLRQFLVLFDM</sequence>
<evidence type="ECO:0000313" key="2">
    <source>
        <dbReference type="EMBL" id="CAL4223813.1"/>
    </source>
</evidence>
<dbReference type="Pfam" id="PF12781">
    <property type="entry name" value="AAA_9"/>
    <property type="match status" value="1"/>
</dbReference>
<dbReference type="Gene3D" id="6.10.140.1060">
    <property type="match status" value="1"/>
</dbReference>
<dbReference type="Proteomes" id="UP001497623">
    <property type="component" value="Unassembled WGS sequence"/>
</dbReference>
<dbReference type="InterPro" id="IPR026983">
    <property type="entry name" value="DHC"/>
</dbReference>
<dbReference type="InterPro" id="IPR027417">
    <property type="entry name" value="P-loop_NTPase"/>
</dbReference>
<dbReference type="PANTHER" id="PTHR22878:SF63">
    <property type="entry name" value="DYNEIN AXONEMAL HEAVY CHAIN 10"/>
    <property type="match status" value="1"/>
</dbReference>
<gene>
    <name evidence="2" type="ORF">MNOR_LOCUS39268</name>
</gene>